<feature type="transmembrane region" description="Helical" evidence="2">
    <location>
        <begin position="146"/>
        <end position="165"/>
    </location>
</feature>
<dbReference type="Proteomes" id="UP000001903">
    <property type="component" value="Plasmid pHTUR04"/>
</dbReference>
<dbReference type="OrthoDB" id="170869at2157"/>
<sequence length="260" mass="26627">MLSDYLQRGVLAGVVAGLAYGLYIAFVANPLTEYVHDAGHDHAGHGHDHGAGDHGHAQEGAEHVVSETTTALVSVGSGVLWAILLGGLFAVALYLFEPALPGRDGLESYVLAGAGFLTVSATPWLVVPPAAPGADHLYGVDARIGIYVGLVGLGAVVSAAAILAYRREAPRNPALGVLAAAVPIAAVAIVLPLVTPTVVTQPDVAGELVTAYQALAALSQAAIWVLIAGTFNRLRRRAEPAVDATDASDANSRDQLTTNP</sequence>
<feature type="transmembrane region" description="Helical" evidence="2">
    <location>
        <begin position="108"/>
        <end position="126"/>
    </location>
</feature>
<geneLocation type="plasmid" evidence="3 4">
    <name>pHTUR04</name>
</geneLocation>
<dbReference type="EMBL" id="CP001864">
    <property type="protein sequence ID" value="ADB63792.1"/>
    <property type="molecule type" value="Genomic_DNA"/>
</dbReference>
<dbReference type="KEGG" id="htu:Htur_5161"/>
<feature type="transmembrane region" description="Helical" evidence="2">
    <location>
        <begin position="211"/>
        <end position="231"/>
    </location>
</feature>
<keyword evidence="2" id="KW-0472">Membrane</keyword>
<evidence type="ECO:0000256" key="1">
    <source>
        <dbReference type="SAM" id="MobiDB-lite"/>
    </source>
</evidence>
<dbReference type="InterPro" id="IPR012666">
    <property type="entry name" value="CbtA_put"/>
</dbReference>
<keyword evidence="2" id="KW-1133">Transmembrane helix</keyword>
<keyword evidence="2" id="KW-0812">Transmembrane</keyword>
<gene>
    <name evidence="3" type="ordered locus">Htur_5161</name>
</gene>
<feature type="region of interest" description="Disordered" evidence="1">
    <location>
        <begin position="38"/>
        <end position="60"/>
    </location>
</feature>
<dbReference type="GeneID" id="8745709"/>
<protein>
    <submittedName>
        <fullName evidence="3">Uncharacterized protein</fullName>
    </submittedName>
</protein>
<feature type="transmembrane region" description="Helical" evidence="2">
    <location>
        <begin position="9"/>
        <end position="28"/>
    </location>
</feature>
<dbReference type="Pfam" id="PF09490">
    <property type="entry name" value="CbtA"/>
    <property type="match status" value="1"/>
</dbReference>
<feature type="transmembrane region" description="Helical" evidence="2">
    <location>
        <begin position="78"/>
        <end position="96"/>
    </location>
</feature>
<reference evidence="3 4" key="1">
    <citation type="journal article" date="2010" name="Stand. Genomic Sci.">
        <title>Complete genome sequence of Haloterrigena turkmenica type strain (4k).</title>
        <authorList>
            <person name="Saunders E."/>
            <person name="Tindall B.J."/>
            <person name="Fahnrich R."/>
            <person name="Lapidus A."/>
            <person name="Copeland A."/>
            <person name="Del Rio T.G."/>
            <person name="Lucas S."/>
            <person name="Chen F."/>
            <person name="Tice H."/>
            <person name="Cheng J.F."/>
            <person name="Han C."/>
            <person name="Detter J.C."/>
            <person name="Bruce D."/>
            <person name="Goodwin L."/>
            <person name="Chain P."/>
            <person name="Pitluck S."/>
            <person name="Pati A."/>
            <person name="Ivanova N."/>
            <person name="Mavromatis K."/>
            <person name="Chen A."/>
            <person name="Palaniappan K."/>
            <person name="Land M."/>
            <person name="Hauser L."/>
            <person name="Chang Y.J."/>
            <person name="Jeffries C.D."/>
            <person name="Brettin T."/>
            <person name="Rohde M."/>
            <person name="Goker M."/>
            <person name="Bristow J."/>
            <person name="Eisen J.A."/>
            <person name="Markowitz V."/>
            <person name="Hugenholtz P."/>
            <person name="Klenk H.P."/>
            <person name="Kyrpides N.C."/>
        </authorList>
    </citation>
    <scope>NUCLEOTIDE SEQUENCE [LARGE SCALE GENOMIC DNA]</scope>
    <source>
        <strain evidence="4">ATCC 51198 / DSM 5511 / JCM 9101 / NCIMB 13204 / VKM B-1734 / 4k</strain>
    </source>
</reference>
<evidence type="ECO:0000256" key="2">
    <source>
        <dbReference type="SAM" id="Phobius"/>
    </source>
</evidence>
<dbReference type="RefSeq" id="WP_012946031.1">
    <property type="nucleotide sequence ID" value="NC_013747.1"/>
</dbReference>
<evidence type="ECO:0000313" key="3">
    <source>
        <dbReference type="EMBL" id="ADB63792.1"/>
    </source>
</evidence>
<organism evidence="3 4">
    <name type="scientific">Haloterrigena turkmenica (strain ATCC 51198 / DSM 5511 / JCM 9101 / NCIMB 13204 / VKM B-1734 / 4k)</name>
    <name type="common">Halococcus turkmenicus</name>
    <dbReference type="NCBI Taxonomy" id="543526"/>
    <lineage>
        <taxon>Archaea</taxon>
        <taxon>Methanobacteriati</taxon>
        <taxon>Methanobacteriota</taxon>
        <taxon>Stenosarchaea group</taxon>
        <taxon>Halobacteria</taxon>
        <taxon>Halobacteriales</taxon>
        <taxon>Natrialbaceae</taxon>
        <taxon>Haloterrigena</taxon>
    </lineage>
</organism>
<dbReference type="eggNOG" id="arCOG06353">
    <property type="taxonomic scope" value="Archaea"/>
</dbReference>
<dbReference type="AlphaFoldDB" id="D2S345"/>
<proteinExistence type="predicted"/>
<feature type="transmembrane region" description="Helical" evidence="2">
    <location>
        <begin position="177"/>
        <end position="199"/>
    </location>
</feature>
<evidence type="ECO:0000313" key="4">
    <source>
        <dbReference type="Proteomes" id="UP000001903"/>
    </source>
</evidence>
<accession>D2S345</accession>
<dbReference type="HOGENOM" id="CLU_1136081_0_0_2"/>
<keyword evidence="3" id="KW-0614">Plasmid</keyword>
<name>D2S345_HALTV</name>
<keyword evidence="4" id="KW-1185">Reference proteome</keyword>